<evidence type="ECO:0000313" key="8">
    <source>
        <dbReference type="Proteomes" id="UP000019140"/>
    </source>
</evidence>
<organism evidence="7 8">
    <name type="scientific">Candidatus Entotheonella gemina</name>
    <dbReference type="NCBI Taxonomy" id="1429439"/>
    <lineage>
        <taxon>Bacteria</taxon>
        <taxon>Pseudomonadati</taxon>
        <taxon>Nitrospinota/Tectimicrobiota group</taxon>
        <taxon>Candidatus Tectimicrobiota</taxon>
        <taxon>Candidatus Entotheonellia</taxon>
        <taxon>Candidatus Entotheonellales</taxon>
        <taxon>Candidatus Entotheonellaceae</taxon>
        <taxon>Candidatus Entotheonella</taxon>
    </lineage>
</organism>
<dbReference type="EMBL" id="AZHX01000669">
    <property type="protein sequence ID" value="ETX06548.1"/>
    <property type="molecule type" value="Genomic_DNA"/>
</dbReference>
<dbReference type="CDD" id="cd08255">
    <property type="entry name" value="2-desacetyl-2-hydroxyethyl_bacteriochlorophyllide_like"/>
    <property type="match status" value="1"/>
</dbReference>
<dbReference type="GO" id="GO:0000166">
    <property type="term" value="F:nucleotide binding"/>
    <property type="evidence" value="ECO:0007669"/>
    <property type="project" value="InterPro"/>
</dbReference>
<dbReference type="Gene3D" id="3.30.360.10">
    <property type="entry name" value="Dihydrodipicolinate Reductase, domain 2"/>
    <property type="match status" value="1"/>
</dbReference>
<dbReference type="SUPFAM" id="SSF51735">
    <property type="entry name" value="NAD(P)-binding Rossmann-fold domains"/>
    <property type="match status" value="2"/>
</dbReference>
<protein>
    <recommendedName>
        <fullName evidence="6">Enoyl reductase (ER) domain-containing protein</fullName>
    </recommendedName>
</protein>
<dbReference type="Pfam" id="PF00107">
    <property type="entry name" value="ADH_zinc_N"/>
    <property type="match status" value="1"/>
</dbReference>
<keyword evidence="3" id="KW-0479">Metal-binding</keyword>
<sequence>MKQILIRGGEAIVEDVPAPKPAPGQVLVRTAWSCVSPGTELAGAEKSKVSHLIERFRRDPARLRMTFDLLRERGAQAVYAKAQARLTFGNAVGYSCSGTVIDVGDGVYGFDPGDQVACAGSGYANHAELVAVPVNLVAKLPDGVGLANAATVTLGAIALQGVRRAQVDVGSYVGVIGLGMIGQLTVQILKAAGCKVFGTDLAPERVAQAQALGLDMAPFHHDSPVDAAIAFSEGYGLDAVLLTAATESDGPLHLAMQMARRKGRVVVVGDVGLAAKRDLMYAKELDLLISTSYGPGRYDPSYEEAGLDYPYAYVRWTENRNMRAYLELIASGRVQLDPLIGERLPMTQAAAAYTRLKEGTSRPYTVLLEYAADAPIHHARQVTWHHRGPVLDGRVRLGIIGAGSFARGVHLPNLRKLTKQFAIEGIVTRRGHMATAIARQVQARLAATSYQEVLDDPDIDAVLIATRPHDHAAMIEAALRAGKHVLAEKPLALTMDELTRLEQLVHDLSTSSEGCPAILVGFNRRFSPYAVRLHQQVSQRTSPLHLTYRMSAAYMPPDHWVHGVEGGGRIRSEACHIFDLFYYLVGAPAVHIQTTGVGAVRRDIVPTDNVT</sequence>
<evidence type="ECO:0000256" key="2">
    <source>
        <dbReference type="ARBA" id="ARBA00008072"/>
    </source>
</evidence>
<dbReference type="Proteomes" id="UP000019140">
    <property type="component" value="Unassembled WGS sequence"/>
</dbReference>
<gene>
    <name evidence="7" type="ORF">ETSY2_16440</name>
</gene>
<dbReference type="HOGENOM" id="CLU_024115_0_0_7"/>
<dbReference type="InterPro" id="IPR000683">
    <property type="entry name" value="Gfo/Idh/MocA-like_OxRdtase_N"/>
</dbReference>
<dbReference type="Gene3D" id="3.40.50.720">
    <property type="entry name" value="NAD(P)-binding Rossmann-like Domain"/>
    <property type="match status" value="2"/>
</dbReference>
<keyword evidence="4" id="KW-0862">Zinc</keyword>
<evidence type="ECO:0000256" key="5">
    <source>
        <dbReference type="ARBA" id="ARBA00023002"/>
    </source>
</evidence>
<dbReference type="InterPro" id="IPR020843">
    <property type="entry name" value="ER"/>
</dbReference>
<dbReference type="InterPro" id="IPR011032">
    <property type="entry name" value="GroES-like_sf"/>
</dbReference>
<dbReference type="SMART" id="SM00829">
    <property type="entry name" value="PKS_ER"/>
    <property type="match status" value="1"/>
</dbReference>
<comment type="similarity">
    <text evidence="2">Belongs to the zinc-containing alcohol dehydrogenase family.</text>
</comment>
<keyword evidence="8" id="KW-1185">Reference proteome</keyword>
<dbReference type="Gene3D" id="3.90.180.10">
    <property type="entry name" value="Medium-chain alcohol dehydrogenases, catalytic domain"/>
    <property type="match status" value="1"/>
</dbReference>
<dbReference type="Pfam" id="PF01408">
    <property type="entry name" value="GFO_IDH_MocA"/>
    <property type="match status" value="1"/>
</dbReference>
<reference evidence="7 8" key="1">
    <citation type="journal article" date="2014" name="Nature">
        <title>An environmental bacterial taxon with a large and distinct metabolic repertoire.</title>
        <authorList>
            <person name="Wilson M.C."/>
            <person name="Mori T."/>
            <person name="Ruckert C."/>
            <person name="Uria A.R."/>
            <person name="Helf M.J."/>
            <person name="Takada K."/>
            <person name="Gernert C."/>
            <person name="Steffens U.A."/>
            <person name="Heycke N."/>
            <person name="Schmitt S."/>
            <person name="Rinke C."/>
            <person name="Helfrich E.J."/>
            <person name="Brachmann A.O."/>
            <person name="Gurgui C."/>
            <person name="Wakimoto T."/>
            <person name="Kracht M."/>
            <person name="Crusemann M."/>
            <person name="Hentschel U."/>
            <person name="Abe I."/>
            <person name="Matsunaga S."/>
            <person name="Kalinowski J."/>
            <person name="Takeyama H."/>
            <person name="Piel J."/>
        </authorList>
    </citation>
    <scope>NUCLEOTIDE SEQUENCE [LARGE SCALE GENOMIC DNA]</scope>
    <source>
        <strain evidence="8">TSY2</strain>
    </source>
</reference>
<name>W4M8N4_9BACT</name>
<feature type="domain" description="Enoyl reductase (ER)" evidence="6">
    <location>
        <begin position="58"/>
        <end position="367"/>
    </location>
</feature>
<dbReference type="PANTHER" id="PTHR43350">
    <property type="entry name" value="NAD-DEPENDENT ALCOHOL DEHYDROGENASE"/>
    <property type="match status" value="1"/>
</dbReference>
<dbReference type="SUPFAM" id="SSF50129">
    <property type="entry name" value="GroES-like"/>
    <property type="match status" value="1"/>
</dbReference>
<feature type="non-terminal residue" evidence="7">
    <location>
        <position position="611"/>
    </location>
</feature>
<comment type="cofactor">
    <cofactor evidence="1">
        <name>Zn(2+)</name>
        <dbReference type="ChEBI" id="CHEBI:29105"/>
    </cofactor>
</comment>
<accession>W4M8N4</accession>
<dbReference type="GO" id="GO:0046872">
    <property type="term" value="F:metal ion binding"/>
    <property type="evidence" value="ECO:0007669"/>
    <property type="project" value="UniProtKB-KW"/>
</dbReference>
<comment type="caution">
    <text evidence="7">The sequence shown here is derived from an EMBL/GenBank/DDBJ whole genome shotgun (WGS) entry which is preliminary data.</text>
</comment>
<dbReference type="GO" id="GO:0016491">
    <property type="term" value="F:oxidoreductase activity"/>
    <property type="evidence" value="ECO:0007669"/>
    <property type="project" value="UniProtKB-KW"/>
</dbReference>
<evidence type="ECO:0000259" key="6">
    <source>
        <dbReference type="SMART" id="SM00829"/>
    </source>
</evidence>
<dbReference type="PANTHER" id="PTHR43350:SF19">
    <property type="entry name" value="D-GULOSIDE 3-DEHYDROGENASE"/>
    <property type="match status" value="1"/>
</dbReference>
<dbReference type="AlphaFoldDB" id="W4M8N4"/>
<proteinExistence type="inferred from homology"/>
<evidence type="ECO:0000256" key="3">
    <source>
        <dbReference type="ARBA" id="ARBA00022723"/>
    </source>
</evidence>
<evidence type="ECO:0000256" key="1">
    <source>
        <dbReference type="ARBA" id="ARBA00001947"/>
    </source>
</evidence>
<keyword evidence="5" id="KW-0560">Oxidoreductase</keyword>
<dbReference type="InterPro" id="IPR013149">
    <property type="entry name" value="ADH-like_C"/>
</dbReference>
<evidence type="ECO:0000313" key="7">
    <source>
        <dbReference type="EMBL" id="ETX06548.1"/>
    </source>
</evidence>
<evidence type="ECO:0000256" key="4">
    <source>
        <dbReference type="ARBA" id="ARBA00022833"/>
    </source>
</evidence>
<dbReference type="InterPro" id="IPR036291">
    <property type="entry name" value="NAD(P)-bd_dom_sf"/>
</dbReference>